<dbReference type="CDD" id="cd16439">
    <property type="entry name" value="beta_Kdo_transferase_KpsC_2"/>
    <property type="match status" value="1"/>
</dbReference>
<reference evidence="1 2" key="1">
    <citation type="submission" date="2019-08" db="EMBL/GenBank/DDBJ databases">
        <authorList>
            <person name="Ye J."/>
        </authorList>
    </citation>
    <scope>NUCLEOTIDE SEQUENCE [LARGE SCALE GENOMIC DNA]</scope>
    <source>
        <strain evidence="1 2">TK008</strain>
    </source>
</reference>
<organism evidence="1 2">
    <name type="scientific">Paracoccus aurantiacus</name>
    <dbReference type="NCBI Taxonomy" id="2599412"/>
    <lineage>
        <taxon>Bacteria</taxon>
        <taxon>Pseudomonadati</taxon>
        <taxon>Pseudomonadota</taxon>
        <taxon>Alphaproteobacteria</taxon>
        <taxon>Rhodobacterales</taxon>
        <taxon>Paracoccaceae</taxon>
        <taxon>Paracoccus</taxon>
    </lineage>
</organism>
<dbReference type="AlphaFoldDB" id="A0A5C6SA34"/>
<dbReference type="GO" id="GO:0015774">
    <property type="term" value="P:polysaccharide transport"/>
    <property type="evidence" value="ECO:0007669"/>
    <property type="project" value="InterPro"/>
</dbReference>
<comment type="caution">
    <text evidence="1">The sequence shown here is derived from an EMBL/GenBank/DDBJ whole genome shotgun (WGS) entry which is preliminary data.</text>
</comment>
<name>A0A5C6SA34_9RHOB</name>
<dbReference type="Pfam" id="PF05159">
    <property type="entry name" value="Capsule_synth"/>
    <property type="match status" value="4"/>
</dbReference>
<dbReference type="EMBL" id="VOPL01000001">
    <property type="protein sequence ID" value="TXB71326.1"/>
    <property type="molecule type" value="Genomic_DNA"/>
</dbReference>
<dbReference type="GO" id="GO:0000271">
    <property type="term" value="P:polysaccharide biosynthetic process"/>
    <property type="evidence" value="ECO:0007669"/>
    <property type="project" value="InterPro"/>
</dbReference>
<dbReference type="CDD" id="cd16440">
    <property type="entry name" value="beta_Kdo_transferase_KpsC_1"/>
    <property type="match status" value="1"/>
</dbReference>
<dbReference type="OrthoDB" id="543755at2"/>
<gene>
    <name evidence="1" type="ORF">FQV27_02145</name>
</gene>
<evidence type="ECO:0000313" key="2">
    <source>
        <dbReference type="Proteomes" id="UP000321562"/>
    </source>
</evidence>
<keyword evidence="2" id="KW-1185">Reference proteome</keyword>
<sequence>MRNDLAAGVHPRRLFVFNGGFLRGPVRRILDLAGWSPRIGLPGPGDSVAVWGAAGTAWRGRKIAASRNAGLVHVEDAFLRSVLPGRERSTSMRRGPLGLIVDPVGIHFDPDAPSLIETMITADHSALHAQARDAIARMIAADISKYNAHLPDARAPAPGYVLVVDQVAGDASLLGAGRDAFLAMLAAARAENPASRIVIRAHPETSRGLRAGHFTAADLRKDEEISDGPLSPWRLLAGAKAVYTFSSQLGYEAMLAAHRPRIFGAPFFAGWGLSDDEREFARRSPRPIEALFAASHLLAPIWYDPCTDRLTDFDGALNQLEAEAKVWRQDHAGHVAYGMRLWKRPHIARGFGSVRPVRFTRKPSPQVSLVWANKAKDIPGTAALRIEDGFLRSRGLGAELVPPLSLVADDLGIYYDPTRPSRLEHLIDTVPPAGGAVRAAQLRAALIAARVTKYNLGGQVMLPPCDGRKRILVPGQVEDDASIRLGAGRERTNLGLLERVRADNPDAFLIFKPHPDVEAGLRPGQIESAQLSRLADHIAANSDPVALLSEVDEVWTMTSTLGFEALLRHIPVTTLGAPFYAGYGLTRDLGPIPERRTARPGLDALAHAVLIAYPRYLDPVSGLPCPPETALLRLSSADRRWQGPGLRLLAKAQGALAGHDWIWRR</sequence>
<dbReference type="Proteomes" id="UP000321562">
    <property type="component" value="Unassembled WGS sequence"/>
</dbReference>
<protein>
    <submittedName>
        <fullName evidence="1">Capsular polysaccharide biosynthesis protein</fullName>
    </submittedName>
</protein>
<dbReference type="InterPro" id="IPR007833">
    <property type="entry name" value="Capsule_polysaccharide_synth"/>
</dbReference>
<evidence type="ECO:0000313" key="1">
    <source>
        <dbReference type="EMBL" id="TXB71326.1"/>
    </source>
</evidence>
<proteinExistence type="predicted"/>
<accession>A0A5C6SA34</accession>